<feature type="non-terminal residue" evidence="1">
    <location>
        <position position="85"/>
    </location>
</feature>
<sequence>YLINGDPWKLRFMYRNGTGNSPETVFCLGFVLETALPFLYCFWDVSVMFPAAQVPGKLKKKSSQIKNNSQHPNLHTLNLLNLLPK</sequence>
<protein>
    <submittedName>
        <fullName evidence="1">Uncharacterized protein</fullName>
    </submittedName>
</protein>
<dbReference type="EMBL" id="JAHRHJ020000007">
    <property type="protein sequence ID" value="KAH9309973.1"/>
    <property type="molecule type" value="Genomic_DNA"/>
</dbReference>
<reference evidence="1 2" key="1">
    <citation type="journal article" date="2021" name="Nat. Plants">
        <title>The Taxus genome provides insights into paclitaxel biosynthesis.</title>
        <authorList>
            <person name="Xiong X."/>
            <person name="Gou J."/>
            <person name="Liao Q."/>
            <person name="Li Y."/>
            <person name="Zhou Q."/>
            <person name="Bi G."/>
            <person name="Li C."/>
            <person name="Du R."/>
            <person name="Wang X."/>
            <person name="Sun T."/>
            <person name="Guo L."/>
            <person name="Liang H."/>
            <person name="Lu P."/>
            <person name="Wu Y."/>
            <person name="Zhang Z."/>
            <person name="Ro D.K."/>
            <person name="Shang Y."/>
            <person name="Huang S."/>
            <person name="Yan J."/>
        </authorList>
    </citation>
    <scope>NUCLEOTIDE SEQUENCE [LARGE SCALE GENOMIC DNA]</scope>
    <source>
        <strain evidence="1">Ta-2019</strain>
    </source>
</reference>
<comment type="caution">
    <text evidence="1">The sequence shown here is derived from an EMBL/GenBank/DDBJ whole genome shotgun (WGS) entry which is preliminary data.</text>
</comment>
<organism evidence="1 2">
    <name type="scientific">Taxus chinensis</name>
    <name type="common">Chinese yew</name>
    <name type="synonym">Taxus wallichiana var. chinensis</name>
    <dbReference type="NCBI Taxonomy" id="29808"/>
    <lineage>
        <taxon>Eukaryota</taxon>
        <taxon>Viridiplantae</taxon>
        <taxon>Streptophyta</taxon>
        <taxon>Embryophyta</taxon>
        <taxon>Tracheophyta</taxon>
        <taxon>Spermatophyta</taxon>
        <taxon>Pinopsida</taxon>
        <taxon>Pinidae</taxon>
        <taxon>Conifers II</taxon>
        <taxon>Cupressales</taxon>
        <taxon>Taxaceae</taxon>
        <taxon>Taxus</taxon>
    </lineage>
</organism>
<accession>A0AA38FW52</accession>
<dbReference type="Proteomes" id="UP000824469">
    <property type="component" value="Unassembled WGS sequence"/>
</dbReference>
<dbReference type="AlphaFoldDB" id="A0AA38FW52"/>
<gene>
    <name evidence="1" type="ORF">KI387_037884</name>
</gene>
<keyword evidence="2" id="KW-1185">Reference proteome</keyword>
<proteinExistence type="predicted"/>
<evidence type="ECO:0000313" key="2">
    <source>
        <dbReference type="Proteomes" id="UP000824469"/>
    </source>
</evidence>
<evidence type="ECO:0000313" key="1">
    <source>
        <dbReference type="EMBL" id="KAH9309973.1"/>
    </source>
</evidence>
<name>A0AA38FW52_TAXCH</name>
<feature type="non-terminal residue" evidence="1">
    <location>
        <position position="1"/>
    </location>
</feature>